<dbReference type="EMBL" id="AJIL01000070">
    <property type="protein sequence ID" value="KNE97327.1"/>
    <property type="molecule type" value="Genomic_DNA"/>
</dbReference>
<evidence type="ECO:0000313" key="10">
    <source>
        <dbReference type="Proteomes" id="UP000054564"/>
    </source>
</evidence>
<dbReference type="AlphaFoldDB" id="A0A0L0VDD6"/>
<dbReference type="STRING" id="1165861.A0A0L0VDD6"/>
<evidence type="ECO:0000256" key="5">
    <source>
        <dbReference type="ARBA" id="ARBA00023136"/>
    </source>
</evidence>
<keyword evidence="4 7" id="KW-1133">Transmembrane helix</keyword>
<feature type="transmembrane region" description="Helical" evidence="7">
    <location>
        <begin position="358"/>
        <end position="378"/>
    </location>
</feature>
<keyword evidence="2" id="KW-0813">Transport</keyword>
<evidence type="ECO:0000259" key="8">
    <source>
        <dbReference type="PROSITE" id="PS50850"/>
    </source>
</evidence>
<evidence type="ECO:0000313" key="9">
    <source>
        <dbReference type="EMBL" id="KNE97327.1"/>
    </source>
</evidence>
<feature type="transmembrane region" description="Helical" evidence="7">
    <location>
        <begin position="421"/>
        <end position="440"/>
    </location>
</feature>
<feature type="region of interest" description="Disordered" evidence="6">
    <location>
        <begin position="1"/>
        <end position="25"/>
    </location>
</feature>
<keyword evidence="3 7" id="KW-0812">Transmembrane</keyword>
<dbReference type="OrthoDB" id="2985014at2759"/>
<feature type="transmembrane region" description="Helical" evidence="7">
    <location>
        <begin position="189"/>
        <end position="210"/>
    </location>
</feature>
<accession>A0A0L0VDD6</accession>
<feature type="transmembrane region" description="Helical" evidence="7">
    <location>
        <begin position="55"/>
        <end position="73"/>
    </location>
</feature>
<gene>
    <name evidence="9" type="ORF">PSTG_09438</name>
</gene>
<dbReference type="PROSITE" id="PS50850">
    <property type="entry name" value="MFS"/>
    <property type="match status" value="1"/>
</dbReference>
<feature type="transmembrane region" description="Helical" evidence="7">
    <location>
        <begin position="390"/>
        <end position="409"/>
    </location>
</feature>
<reference evidence="10" key="1">
    <citation type="submission" date="2014-03" db="EMBL/GenBank/DDBJ databases">
        <title>The Genome Sequence of Puccinia striiformis f. sp. tritici PST-78.</title>
        <authorList>
            <consortium name="The Broad Institute Genome Sequencing Platform"/>
            <person name="Cuomo C."/>
            <person name="Hulbert S."/>
            <person name="Chen X."/>
            <person name="Walker B."/>
            <person name="Young S.K."/>
            <person name="Zeng Q."/>
            <person name="Gargeya S."/>
            <person name="Fitzgerald M."/>
            <person name="Haas B."/>
            <person name="Abouelleil A."/>
            <person name="Alvarado L."/>
            <person name="Arachchi H.M."/>
            <person name="Berlin A.M."/>
            <person name="Chapman S.B."/>
            <person name="Goldberg J."/>
            <person name="Griggs A."/>
            <person name="Gujja S."/>
            <person name="Hansen M."/>
            <person name="Howarth C."/>
            <person name="Imamovic A."/>
            <person name="Larimer J."/>
            <person name="McCowan C."/>
            <person name="Montmayeur A."/>
            <person name="Murphy C."/>
            <person name="Neiman D."/>
            <person name="Pearson M."/>
            <person name="Priest M."/>
            <person name="Roberts A."/>
            <person name="Saif S."/>
            <person name="Shea T."/>
            <person name="Sisk P."/>
            <person name="Sykes S."/>
            <person name="Wortman J."/>
            <person name="Nusbaum C."/>
            <person name="Birren B."/>
        </authorList>
    </citation>
    <scope>NUCLEOTIDE SEQUENCE [LARGE SCALE GENOMIC DNA]</scope>
    <source>
        <strain evidence="10">race PST-78</strain>
    </source>
</reference>
<dbReference type="FunFam" id="1.20.1250.20:FF:000013">
    <property type="entry name" value="MFS general substrate transporter"/>
    <property type="match status" value="1"/>
</dbReference>
<feature type="compositionally biased region" description="Polar residues" evidence="6">
    <location>
        <begin position="1"/>
        <end position="13"/>
    </location>
</feature>
<evidence type="ECO:0000256" key="1">
    <source>
        <dbReference type="ARBA" id="ARBA00004141"/>
    </source>
</evidence>
<dbReference type="InterPro" id="IPR036259">
    <property type="entry name" value="MFS_trans_sf"/>
</dbReference>
<keyword evidence="5 7" id="KW-0472">Membrane</keyword>
<dbReference type="FunFam" id="1.20.1250.20:FF:000018">
    <property type="entry name" value="MFS transporter permease"/>
    <property type="match status" value="1"/>
</dbReference>
<dbReference type="SUPFAM" id="SSF103473">
    <property type="entry name" value="MFS general substrate transporter"/>
    <property type="match status" value="1"/>
</dbReference>
<keyword evidence="10" id="KW-1185">Reference proteome</keyword>
<feature type="transmembrane region" description="Helical" evidence="7">
    <location>
        <begin position="100"/>
        <end position="122"/>
    </location>
</feature>
<feature type="transmembrane region" description="Helical" evidence="7">
    <location>
        <begin position="294"/>
        <end position="314"/>
    </location>
</feature>
<feature type="transmembrane region" description="Helical" evidence="7">
    <location>
        <begin position="222"/>
        <end position="244"/>
    </location>
</feature>
<dbReference type="PANTHER" id="PTHR43791">
    <property type="entry name" value="PERMEASE-RELATED"/>
    <property type="match status" value="1"/>
</dbReference>
<proteinExistence type="predicted"/>
<evidence type="ECO:0000256" key="6">
    <source>
        <dbReference type="SAM" id="MobiDB-lite"/>
    </source>
</evidence>
<protein>
    <recommendedName>
        <fullName evidence="8">Major facilitator superfamily (MFS) profile domain-containing protein</fullName>
    </recommendedName>
</protein>
<dbReference type="PANTHER" id="PTHR43791:SF85">
    <property type="entry name" value="TRANSPORTER, PUTATIVE (AFU_ORTHOLOGUE AFUA_6G00710)-RELATED"/>
    <property type="match status" value="1"/>
</dbReference>
<evidence type="ECO:0000256" key="7">
    <source>
        <dbReference type="SAM" id="Phobius"/>
    </source>
</evidence>
<comment type="subcellular location">
    <subcellularLocation>
        <location evidence="1">Membrane</location>
        <topology evidence="1">Multi-pass membrane protein</topology>
    </subcellularLocation>
</comment>
<feature type="transmembrane region" description="Helical" evidence="7">
    <location>
        <begin position="334"/>
        <end position="351"/>
    </location>
</feature>
<feature type="domain" description="Major facilitator superfamily (MFS) profile" evidence="8">
    <location>
        <begin position="63"/>
        <end position="477"/>
    </location>
</feature>
<dbReference type="Proteomes" id="UP000054564">
    <property type="component" value="Unassembled WGS sequence"/>
</dbReference>
<evidence type="ECO:0000256" key="4">
    <source>
        <dbReference type="ARBA" id="ARBA00022989"/>
    </source>
</evidence>
<dbReference type="InterPro" id="IPR011701">
    <property type="entry name" value="MFS"/>
</dbReference>
<dbReference type="GO" id="GO:0022857">
    <property type="term" value="F:transmembrane transporter activity"/>
    <property type="evidence" value="ECO:0007669"/>
    <property type="project" value="InterPro"/>
</dbReference>
<organism evidence="9 10">
    <name type="scientific">Puccinia striiformis f. sp. tritici PST-78</name>
    <dbReference type="NCBI Taxonomy" id="1165861"/>
    <lineage>
        <taxon>Eukaryota</taxon>
        <taxon>Fungi</taxon>
        <taxon>Dikarya</taxon>
        <taxon>Basidiomycota</taxon>
        <taxon>Pucciniomycotina</taxon>
        <taxon>Pucciniomycetes</taxon>
        <taxon>Pucciniales</taxon>
        <taxon>Pucciniaceae</taxon>
        <taxon>Puccinia</taxon>
    </lineage>
</organism>
<dbReference type="GO" id="GO:0016020">
    <property type="term" value="C:membrane"/>
    <property type="evidence" value="ECO:0007669"/>
    <property type="project" value="UniProtKB-SubCell"/>
</dbReference>
<comment type="caution">
    <text evidence="9">The sequence shown here is derived from an EMBL/GenBank/DDBJ whole genome shotgun (WGS) entry which is preliminary data.</text>
</comment>
<feature type="transmembrane region" description="Helical" evidence="7">
    <location>
        <begin position="452"/>
        <end position="473"/>
    </location>
</feature>
<dbReference type="Gene3D" id="1.20.1250.20">
    <property type="entry name" value="MFS general substrate transporter like domains"/>
    <property type="match status" value="2"/>
</dbReference>
<evidence type="ECO:0000256" key="3">
    <source>
        <dbReference type="ARBA" id="ARBA00022692"/>
    </source>
</evidence>
<sequence length="523" mass="57304">MSMYKQDSGNPSSVPDHAVPSGLAAASSSTSKHVLDNGEEHDLVAGHSKEDERKAILKLDFIVLPLIVMFYFFSSLDRSNIGNARVAGLQKALHLSDHQYSVALTSTFITYVLVKVPANLALKRIGAHIFLPLISCAWGLVTFCQGFTTNFGGLVTARLFMGLAEGGLYPAILLYLSHSYSRDQLQMRIAIFYSSASVSGSFSGLLAYAILHLHDTWGKPAWAWLFFIEGAATMIFAVIASFIFPASISANRLLSDREKQILTDRLARKAPATLDPNEKLRWSEVLAAIKSPHVIILTMTQFMTGTAAYSATYFTPTIVHSLGYSPARTQLLSSPPFAVAFVFMLVGGYVSDRYHARALTAGVSAAVAFTGFMLFLLLDPSQTNAKYGSLFLAIPGVLSLIPPIGAWAANNSDGHYRRATAIAFSYSTSTVGGILSTWLFPHSQAPRYRPGIIVNLVCCAGIMLGVTLNYIWLRYANHYKNTHRSRILEPYDPDNEGIHPGSPQDLRAWAELGDKHPDFKYVY</sequence>
<feature type="transmembrane region" description="Helical" evidence="7">
    <location>
        <begin position="154"/>
        <end position="177"/>
    </location>
</feature>
<evidence type="ECO:0000256" key="2">
    <source>
        <dbReference type="ARBA" id="ARBA00022448"/>
    </source>
</evidence>
<dbReference type="InterPro" id="IPR020846">
    <property type="entry name" value="MFS_dom"/>
</dbReference>
<dbReference type="Pfam" id="PF07690">
    <property type="entry name" value="MFS_1"/>
    <property type="match status" value="1"/>
</dbReference>
<name>A0A0L0VDD6_9BASI</name>
<feature type="transmembrane region" description="Helical" evidence="7">
    <location>
        <begin position="129"/>
        <end position="148"/>
    </location>
</feature>